<comment type="similarity">
    <text evidence="1">Belongs to the SKI family.</text>
</comment>
<feature type="region of interest" description="Disordered" evidence="2">
    <location>
        <begin position="319"/>
        <end position="354"/>
    </location>
</feature>
<dbReference type="Proteomes" id="UP000095280">
    <property type="component" value="Unplaced"/>
</dbReference>
<sequence>ACLEGRTVLAFSVGGEKRLCLPQVLHEVLLAAGLSLQQIELACDRLGVLCQRCDARQMSQLRHECAFDPGLDCCGLITQSDAERLCKLLLAGRGAPLLHRPLTAEDERINVRHLCFGKQRGLLLPQLYTSPRQPCIVCTDCRRLYTPVQFVGHVHRPCEVATCHWGFESANWRHYLLLDSPLQPGSRQRELLQAEFDSVKGRFLGQDGARPLECSDIAITVDYARPLSLGPELAPQPMEWQQQQQQQQQPASCRPPPTTTEKFSVTLSLNHCFFSRHRLFEPNQRSPQQQQLQQQHRRRGRQRRKQIAGEVRRLHRLETQQQHQPHHHNPRQQSEHRPTSESTSNAAGAADFAPNRRLSREAIAAVSAAAAALDEVLQVSDGREAEIEAELRSDWEALADWAEGHLPEKATPTFLAMVDRVKAGYAARIGGLRRFVENIRQQLGVLQQLRQLWNRQQLPRQMVPSSSGPPPEQLEIEESPEDQVVVMDDISYDSNEISSAELEENKSSKVDMSDRSFEEQEIGGGSCRSSSFSQEGRQRKKAWSLMETKSSTDLQPSRFDGFFSRKPSSTELARRVRVRGIRESLAQNQLEQRILRVVALSAQIPGTLANHHLVHEHAQGPVVDREAVRIAGKNLRGDVVRRAAECGSQIGGRDALLRAVTER</sequence>
<dbReference type="GO" id="GO:0005737">
    <property type="term" value="C:cytoplasm"/>
    <property type="evidence" value="ECO:0007669"/>
    <property type="project" value="TreeGrafter"/>
</dbReference>
<feature type="compositionally biased region" description="Basic and acidic residues" evidence="2">
    <location>
        <begin position="503"/>
        <end position="518"/>
    </location>
</feature>
<dbReference type="Gene3D" id="3.10.390.10">
    <property type="entry name" value="SAND domain-like"/>
    <property type="match status" value="1"/>
</dbReference>
<protein>
    <submittedName>
        <fullName evidence="5">C-SKI_SMAD_bind domain-containing protein</fullName>
    </submittedName>
</protein>
<dbReference type="PANTHER" id="PTHR10005">
    <property type="entry name" value="SKI ONCOGENE-RELATED"/>
    <property type="match status" value="1"/>
</dbReference>
<dbReference type="InterPro" id="IPR003380">
    <property type="entry name" value="SKI/SNO/DAC"/>
</dbReference>
<dbReference type="PANTHER" id="PTHR10005:SF25">
    <property type="entry name" value="SNO ONCOGENE, ISOFORM B"/>
    <property type="match status" value="1"/>
</dbReference>
<proteinExistence type="inferred from homology"/>
<dbReference type="InterPro" id="IPR010919">
    <property type="entry name" value="SAND-like_dom_sf"/>
</dbReference>
<reference evidence="5" key="1">
    <citation type="submission" date="2016-11" db="UniProtKB">
        <authorList>
            <consortium name="WormBaseParasite"/>
        </authorList>
    </citation>
    <scope>IDENTIFICATION</scope>
</reference>
<dbReference type="WBParaSite" id="snap_masked-unitig_8485-processed-gene-0.1-mRNA-1">
    <property type="protein sequence ID" value="snap_masked-unitig_8485-processed-gene-0.1-mRNA-1"/>
    <property type="gene ID" value="snap_masked-unitig_8485-processed-gene-0.1"/>
</dbReference>
<dbReference type="GO" id="GO:0000978">
    <property type="term" value="F:RNA polymerase II cis-regulatory region sequence-specific DNA binding"/>
    <property type="evidence" value="ECO:0007669"/>
    <property type="project" value="TreeGrafter"/>
</dbReference>
<feature type="region of interest" description="Disordered" evidence="2">
    <location>
        <begin position="280"/>
        <end position="306"/>
    </location>
</feature>
<dbReference type="SUPFAM" id="SSF63763">
    <property type="entry name" value="SAND domain-like"/>
    <property type="match status" value="1"/>
</dbReference>
<name>A0A1I8JRZ8_9PLAT</name>
<accession>A0A1I8JRZ8</accession>
<feature type="region of interest" description="Disordered" evidence="2">
    <location>
        <begin position="237"/>
        <end position="261"/>
    </location>
</feature>
<evidence type="ECO:0000313" key="5">
    <source>
        <dbReference type="WBParaSite" id="snap_masked-unitig_8485-processed-gene-0.1-mRNA-1"/>
    </source>
</evidence>
<dbReference type="GO" id="GO:0030514">
    <property type="term" value="P:negative regulation of BMP signaling pathway"/>
    <property type="evidence" value="ECO:0007669"/>
    <property type="project" value="TreeGrafter"/>
</dbReference>
<dbReference type="GO" id="GO:0005667">
    <property type="term" value="C:transcription regulator complex"/>
    <property type="evidence" value="ECO:0007669"/>
    <property type="project" value="TreeGrafter"/>
</dbReference>
<dbReference type="Gene3D" id="3.10.260.20">
    <property type="entry name" value="Ski"/>
    <property type="match status" value="1"/>
</dbReference>
<dbReference type="InterPro" id="IPR037000">
    <property type="entry name" value="Ski_DNA-bd_sf"/>
</dbReference>
<feature type="region of interest" description="Disordered" evidence="2">
    <location>
        <begin position="460"/>
        <end position="482"/>
    </location>
</feature>
<dbReference type="Pfam" id="PF02437">
    <property type="entry name" value="Ski_Sno_DHD"/>
    <property type="match status" value="1"/>
</dbReference>
<dbReference type="SMART" id="SM01046">
    <property type="entry name" value="c-SKI_SMAD_bind"/>
    <property type="match status" value="1"/>
</dbReference>
<dbReference type="InterPro" id="IPR009061">
    <property type="entry name" value="DNA-bd_dom_put_sf"/>
</dbReference>
<dbReference type="Pfam" id="PF08782">
    <property type="entry name" value="c-SKI_SMAD_bind"/>
    <property type="match status" value="1"/>
</dbReference>
<evidence type="ECO:0000313" key="4">
    <source>
        <dbReference type="Proteomes" id="UP000095280"/>
    </source>
</evidence>
<feature type="compositionally biased region" description="Low complexity" evidence="2">
    <location>
        <begin position="284"/>
        <end position="294"/>
    </location>
</feature>
<feature type="domain" description="c-SKI SMAD4-binding" evidence="3">
    <location>
        <begin position="109"/>
        <end position="204"/>
    </location>
</feature>
<dbReference type="InterPro" id="IPR014890">
    <property type="entry name" value="c-SKI_SMAD4-bd_dom"/>
</dbReference>
<organism evidence="4 5">
    <name type="scientific">Macrostomum lignano</name>
    <dbReference type="NCBI Taxonomy" id="282301"/>
    <lineage>
        <taxon>Eukaryota</taxon>
        <taxon>Metazoa</taxon>
        <taxon>Spiralia</taxon>
        <taxon>Lophotrochozoa</taxon>
        <taxon>Platyhelminthes</taxon>
        <taxon>Rhabditophora</taxon>
        <taxon>Macrostomorpha</taxon>
        <taxon>Macrostomida</taxon>
        <taxon>Macrostomidae</taxon>
        <taxon>Macrostomum</taxon>
    </lineage>
</organism>
<feature type="region of interest" description="Disordered" evidence="2">
    <location>
        <begin position="496"/>
        <end position="562"/>
    </location>
</feature>
<dbReference type="InterPro" id="IPR023216">
    <property type="entry name" value="Tscrpt_reg_SKI_SnoN"/>
</dbReference>
<dbReference type="AlphaFoldDB" id="A0A1I8JRZ8"/>
<evidence type="ECO:0000256" key="2">
    <source>
        <dbReference type="SAM" id="MobiDB-lite"/>
    </source>
</evidence>
<dbReference type="GO" id="GO:0000981">
    <property type="term" value="F:DNA-binding transcription factor activity, RNA polymerase II-specific"/>
    <property type="evidence" value="ECO:0007669"/>
    <property type="project" value="TreeGrafter"/>
</dbReference>
<dbReference type="GO" id="GO:0046332">
    <property type="term" value="F:SMAD binding"/>
    <property type="evidence" value="ECO:0007669"/>
    <property type="project" value="InterPro"/>
</dbReference>
<evidence type="ECO:0000259" key="3">
    <source>
        <dbReference type="SMART" id="SM01046"/>
    </source>
</evidence>
<dbReference type="SUPFAM" id="SSF46955">
    <property type="entry name" value="Putative DNA-binding domain"/>
    <property type="match status" value="1"/>
</dbReference>
<evidence type="ECO:0000256" key="1">
    <source>
        <dbReference type="ARBA" id="ARBA00009513"/>
    </source>
</evidence>
<keyword evidence="4" id="KW-1185">Reference proteome</keyword>
<feature type="compositionally biased region" description="Basic residues" evidence="2">
    <location>
        <begin position="295"/>
        <end position="306"/>
    </location>
</feature>
<dbReference type="GO" id="GO:0005634">
    <property type="term" value="C:nucleus"/>
    <property type="evidence" value="ECO:0007669"/>
    <property type="project" value="TreeGrafter"/>
</dbReference>